<sequence length="836" mass="95538">MAAFLRPKSREMPDLQRFGPLGRQTPPPSPPPPASPPSSVLQQHQSDDKSSPTAPENWMSSNQRDDFTADNSSPPPPPPPPLAEPDEPQNYTSPKNDGKHVCFNSTVDFVLAYNRSQQNVKSGKEDRQLLDDETERQFFYRELKAHGILVNIDDEPTYSLDAGRTCFALLQLSRRYLCRCRCHTISDEDEQTVIANTKYINYQQCPNDSGNRHSKHDETLTSAQRVQMVWNIIIRIKYGGDKRDENVMDLNRLLEAGIFTAAYPVHDGNFKLNKGDDPDNTILNDRQVLYEYWARPGLIIPRQWKSDERITKLIRQYYGLPVAVYFRWLRYYTVWLIGPAIAGLVWFLYGFISTRQDSPTQDICDPKSPVANWILCPTSRCDAGHCIFTRVLDTCGLYRWTSAATFDRPGAVVFAIFMSFWATAFQQLWTTYSWQFEEYRRADETGGGVRLADCPSNATKAPTPAAAGPPPLPSAEQDRRDASAEKPRQPTVRPTTSVRSPAYITWGDIHRWYSEKLSVSFRAIVFLATLVGVATVPILIVVYRGRVIGWLMTVVFHQSGPNQPSVQRPHRRHNFFLLNYAYTGDLNNWKAAVAAAFAAFVQLTAIVAVHRGYSGVAKWLTQYSYRSVYDPRFQSRYTAFMSCFDSANYYSSLIYIAFFKGRFVTNGRGLRTDGASKIWNFWPITLFRTVWLHIRDDVCQPAAAGTGCVPELCIQLAIIMVGKQIVDNVIELMTPLASNVWRRWRAKENRRRDKLHGKLPDTNVETLRHPKQWQLDYQLEDTGPLGLYQEYSEMGMNGYCFSDISYVHFLCGDGQVRSNMHNNYSHRIIQQYCILP</sequence>
<feature type="compositionally biased region" description="Pro residues" evidence="9">
    <location>
        <begin position="73"/>
        <end position="83"/>
    </location>
</feature>
<dbReference type="GO" id="GO:0005254">
    <property type="term" value="F:chloride channel activity"/>
    <property type="evidence" value="ECO:0007669"/>
    <property type="project" value="TreeGrafter"/>
</dbReference>
<dbReference type="InterPro" id="IPR049452">
    <property type="entry name" value="Anoctamin_TM"/>
</dbReference>
<keyword evidence="3" id="KW-1003">Cell membrane</keyword>
<dbReference type="Pfam" id="PF04547">
    <property type="entry name" value="Anoctamin"/>
    <property type="match status" value="1"/>
</dbReference>
<feature type="transmembrane region" description="Helical" evidence="8">
    <location>
        <begin position="589"/>
        <end position="609"/>
    </location>
</feature>
<proteinExistence type="inferred from homology"/>
<feature type="transmembrane region" description="Helical" evidence="8">
    <location>
        <begin position="519"/>
        <end position="543"/>
    </location>
</feature>
<evidence type="ECO:0000256" key="3">
    <source>
        <dbReference type="ARBA" id="ARBA00022475"/>
    </source>
</evidence>
<keyword evidence="4 8" id="KW-0812">Transmembrane</keyword>
<evidence type="ECO:0000256" key="7">
    <source>
        <dbReference type="ARBA" id="ARBA00023180"/>
    </source>
</evidence>
<feature type="compositionally biased region" description="Polar residues" evidence="9">
    <location>
        <begin position="51"/>
        <end position="62"/>
    </location>
</feature>
<dbReference type="PANTHER" id="PTHR12308">
    <property type="entry name" value="ANOCTAMIN"/>
    <property type="match status" value="1"/>
</dbReference>
<gene>
    <name evidence="12" type="ORF">CINCED_3A016029</name>
</gene>
<feature type="region of interest" description="Disordered" evidence="9">
    <location>
        <begin position="1"/>
        <end position="98"/>
    </location>
</feature>
<evidence type="ECO:0000313" key="12">
    <source>
        <dbReference type="EMBL" id="VVC37510.1"/>
    </source>
</evidence>
<evidence type="ECO:0000256" key="5">
    <source>
        <dbReference type="ARBA" id="ARBA00022989"/>
    </source>
</evidence>
<feature type="transmembrane region" description="Helical" evidence="8">
    <location>
        <begin position="411"/>
        <end position="432"/>
    </location>
</feature>
<feature type="domain" description="Anoctamin dimerisation" evidence="11">
    <location>
        <begin position="189"/>
        <end position="303"/>
    </location>
</feature>
<feature type="region of interest" description="Disordered" evidence="9">
    <location>
        <begin position="459"/>
        <end position="496"/>
    </location>
</feature>
<feature type="compositionally biased region" description="Pro residues" evidence="9">
    <location>
        <begin position="25"/>
        <end position="36"/>
    </location>
</feature>
<dbReference type="Pfam" id="PF16178">
    <property type="entry name" value="Anoct_dimer"/>
    <property type="match status" value="1"/>
</dbReference>
<dbReference type="InterPro" id="IPR007632">
    <property type="entry name" value="Anoctamin"/>
</dbReference>
<evidence type="ECO:0000256" key="1">
    <source>
        <dbReference type="ARBA" id="ARBA00004651"/>
    </source>
</evidence>
<evidence type="ECO:0000256" key="4">
    <source>
        <dbReference type="ARBA" id="ARBA00022692"/>
    </source>
</evidence>
<accession>A0A5E4N577</accession>
<feature type="domain" description="Anoctamin transmembrane" evidence="10">
    <location>
        <begin position="314"/>
        <end position="795"/>
    </location>
</feature>
<protein>
    <recommendedName>
        <fullName evidence="8">Anoctamin</fullName>
    </recommendedName>
</protein>
<evidence type="ECO:0000256" key="8">
    <source>
        <dbReference type="RuleBase" id="RU280814"/>
    </source>
</evidence>
<dbReference type="Proteomes" id="UP000325440">
    <property type="component" value="Unassembled WGS sequence"/>
</dbReference>
<dbReference type="InterPro" id="IPR032394">
    <property type="entry name" value="Anoct_dimer"/>
</dbReference>
<evidence type="ECO:0000256" key="6">
    <source>
        <dbReference type="ARBA" id="ARBA00023136"/>
    </source>
</evidence>
<feature type="transmembrane region" description="Helical" evidence="8">
    <location>
        <begin position="332"/>
        <end position="352"/>
    </location>
</feature>
<keyword evidence="5 8" id="KW-1133">Transmembrane helix</keyword>
<dbReference type="AlphaFoldDB" id="A0A5E4N577"/>
<keyword evidence="6 8" id="KW-0472">Membrane</keyword>
<evidence type="ECO:0000259" key="10">
    <source>
        <dbReference type="Pfam" id="PF04547"/>
    </source>
</evidence>
<reference evidence="12 13" key="1">
    <citation type="submission" date="2019-08" db="EMBL/GenBank/DDBJ databases">
        <authorList>
            <person name="Alioto T."/>
            <person name="Alioto T."/>
            <person name="Gomez Garrido J."/>
        </authorList>
    </citation>
    <scope>NUCLEOTIDE SEQUENCE [LARGE SCALE GENOMIC DNA]</scope>
</reference>
<organism evidence="12 13">
    <name type="scientific">Cinara cedri</name>
    <dbReference type="NCBI Taxonomy" id="506608"/>
    <lineage>
        <taxon>Eukaryota</taxon>
        <taxon>Metazoa</taxon>
        <taxon>Ecdysozoa</taxon>
        <taxon>Arthropoda</taxon>
        <taxon>Hexapoda</taxon>
        <taxon>Insecta</taxon>
        <taxon>Pterygota</taxon>
        <taxon>Neoptera</taxon>
        <taxon>Paraneoptera</taxon>
        <taxon>Hemiptera</taxon>
        <taxon>Sternorrhyncha</taxon>
        <taxon>Aphidomorpha</taxon>
        <taxon>Aphidoidea</taxon>
        <taxon>Aphididae</taxon>
        <taxon>Lachninae</taxon>
        <taxon>Cinara</taxon>
    </lineage>
</organism>
<dbReference type="EMBL" id="CABPRJ010001448">
    <property type="protein sequence ID" value="VVC37510.1"/>
    <property type="molecule type" value="Genomic_DNA"/>
</dbReference>
<dbReference type="OrthoDB" id="296386at2759"/>
<evidence type="ECO:0000313" key="13">
    <source>
        <dbReference type="Proteomes" id="UP000325440"/>
    </source>
</evidence>
<evidence type="ECO:0000259" key="11">
    <source>
        <dbReference type="Pfam" id="PF16178"/>
    </source>
</evidence>
<name>A0A5E4N577_9HEMI</name>
<comment type="caution">
    <text evidence="8">Lacks conserved residue(s) required for the propagation of feature annotation.</text>
</comment>
<keyword evidence="13" id="KW-1185">Reference proteome</keyword>
<evidence type="ECO:0000256" key="2">
    <source>
        <dbReference type="ARBA" id="ARBA00009671"/>
    </source>
</evidence>
<dbReference type="GO" id="GO:0005886">
    <property type="term" value="C:plasma membrane"/>
    <property type="evidence" value="ECO:0007669"/>
    <property type="project" value="UniProtKB-SubCell"/>
</dbReference>
<comment type="similarity">
    <text evidence="2 8">Belongs to the anoctamin family.</text>
</comment>
<feature type="compositionally biased region" description="Basic and acidic residues" evidence="9">
    <location>
        <begin position="476"/>
        <end position="488"/>
    </location>
</feature>
<keyword evidence="7" id="KW-0325">Glycoprotein</keyword>
<dbReference type="PANTHER" id="PTHR12308:SF84">
    <property type="entry name" value="ANOCTAMIN"/>
    <property type="match status" value="1"/>
</dbReference>
<dbReference type="GO" id="GO:0046983">
    <property type="term" value="F:protein dimerization activity"/>
    <property type="evidence" value="ECO:0007669"/>
    <property type="project" value="InterPro"/>
</dbReference>
<evidence type="ECO:0000256" key="9">
    <source>
        <dbReference type="SAM" id="MobiDB-lite"/>
    </source>
</evidence>
<comment type="subcellular location">
    <subcellularLocation>
        <location evidence="1">Cell membrane</location>
        <topology evidence="1">Multi-pass membrane protein</topology>
    </subcellularLocation>
    <subcellularLocation>
        <location evidence="8">Membrane</location>
        <topology evidence="8">Multi-pass membrane protein</topology>
    </subcellularLocation>
</comment>